<protein>
    <recommendedName>
        <fullName evidence="3">Domain of unknown function DX domain-containing protein</fullName>
    </recommendedName>
</protein>
<keyword evidence="5" id="KW-1185">Reference proteome</keyword>
<feature type="domain" description="Domain of unknown function DX" evidence="3">
    <location>
        <begin position="645"/>
        <end position="719"/>
    </location>
</feature>
<keyword evidence="2" id="KW-0472">Membrane</keyword>
<keyword evidence="2" id="KW-1133">Transmembrane helix</keyword>
<evidence type="ECO:0000313" key="4">
    <source>
        <dbReference type="EMBL" id="EGT58417.1"/>
    </source>
</evidence>
<dbReference type="PANTHER" id="PTHR36157:SF2">
    <property type="entry name" value="DOMAIN OF UNKNOWN FUNCTION DX DOMAIN-CONTAINING PROTEIN"/>
    <property type="match status" value="1"/>
</dbReference>
<dbReference type="STRING" id="135651.G0NDI2"/>
<dbReference type="InterPro" id="IPR002593">
    <property type="entry name" value="DX"/>
</dbReference>
<dbReference type="HOGENOM" id="CLU_364946_0_0_1"/>
<feature type="region of interest" description="Disordered" evidence="1">
    <location>
        <begin position="123"/>
        <end position="144"/>
    </location>
</feature>
<evidence type="ECO:0000256" key="2">
    <source>
        <dbReference type="SAM" id="Phobius"/>
    </source>
</evidence>
<sequence length="765" mass="86946">MPYGSRFEEDSQSVISYCSDLKTEQFYLDKTKSEMDLEDEEYGCCPMPFSHFLFGRETGIIGNRTYALPAGWSLDPSTGEVSGIRPCCRPDDCNQNEYCGLVRNPATMSLVYSKTSCGERTEFDGIDGNSGKTPEIPESPGKIQENPRWIRKIPKKKVFKEKRWFNLGKTRKIPSYPGKNPENLGKSAEKNPEFRRNHECSGKNSGKKPRKTPKIPEKHPDPRGTLIKKTGKPVENLAKTSGINRKKSSKILGKNHRKPLWEIPQKSRKTSENPQKKNPKTSGKIPKNPHPDIDYDSLGITKSMVTDQQLCQTNEDCFNTTHYCEYGKEGGPIKICTPMIGKTIHSIGAKDAFLIHGQGCPHDRRCDEKGKPWFSYRCESPDPIMPDEGKVCVGYEIICSDSALYQHGTNFGCKSNFDCLEGFPKSDKIHTPLCIQNPFPGNNKKERTACCYVLASLSDCIRRRESDTISEMKSCTYHLDIHLYGLPPLRSSMCTSNEECQELADDMTSKSKKRDVYLGRCMPETVDNYGKCCIADISSYCSVGKSLIPPQKCSNHTECEFSETTKNWCGDEGYCCEDFKNEESWLCPDGETIRIHQPKCEVKAGDEEGNWCENKAGYCVMGRCCPAVKPSGDFIHLFAESPWYYEDLNCTDTIDLPPKMDMVYCDPIRHVVTRASRGDWMNSRTVAAFYTYCSSNDNCTDISSSLVCVQEKDGLNRCHSYYDRSIKWYPFVVPTAFFVVLLLIFVFYWRKDLKYEAIEQKEVYY</sequence>
<dbReference type="OMA" id="WCGDEGY"/>
<dbReference type="InParanoid" id="G0NDI2"/>
<evidence type="ECO:0000256" key="1">
    <source>
        <dbReference type="SAM" id="MobiDB-lite"/>
    </source>
</evidence>
<evidence type="ECO:0000313" key="5">
    <source>
        <dbReference type="Proteomes" id="UP000008068"/>
    </source>
</evidence>
<gene>
    <name evidence="4" type="ORF">CAEBREN_15295</name>
</gene>
<proteinExistence type="predicted"/>
<evidence type="ECO:0000259" key="3">
    <source>
        <dbReference type="Pfam" id="PF01666"/>
    </source>
</evidence>
<reference evidence="5" key="1">
    <citation type="submission" date="2011-07" db="EMBL/GenBank/DDBJ databases">
        <authorList>
            <consortium name="Caenorhabditis brenneri Sequencing and Analysis Consortium"/>
            <person name="Wilson R.K."/>
        </authorList>
    </citation>
    <scope>NUCLEOTIDE SEQUENCE [LARGE SCALE GENOMIC DNA]</scope>
    <source>
        <strain evidence="5">PB2801</strain>
    </source>
</reference>
<accession>G0NDI2</accession>
<dbReference type="AlphaFoldDB" id="G0NDI2"/>
<organism evidence="5">
    <name type="scientific">Caenorhabditis brenneri</name>
    <name type="common">Nematode worm</name>
    <dbReference type="NCBI Taxonomy" id="135651"/>
    <lineage>
        <taxon>Eukaryota</taxon>
        <taxon>Metazoa</taxon>
        <taxon>Ecdysozoa</taxon>
        <taxon>Nematoda</taxon>
        <taxon>Chromadorea</taxon>
        <taxon>Rhabditida</taxon>
        <taxon>Rhabditina</taxon>
        <taxon>Rhabditomorpha</taxon>
        <taxon>Rhabditoidea</taxon>
        <taxon>Rhabditidae</taxon>
        <taxon>Peloderinae</taxon>
        <taxon>Caenorhabditis</taxon>
    </lineage>
</organism>
<feature type="transmembrane region" description="Helical" evidence="2">
    <location>
        <begin position="728"/>
        <end position="749"/>
    </location>
</feature>
<feature type="compositionally biased region" description="Basic and acidic residues" evidence="1">
    <location>
        <begin position="187"/>
        <end position="201"/>
    </location>
</feature>
<name>G0NDI2_CAEBE</name>
<dbReference type="OrthoDB" id="5855679at2759"/>
<dbReference type="eggNOG" id="ENOG502TKMH">
    <property type="taxonomic scope" value="Eukaryota"/>
</dbReference>
<feature type="compositionally biased region" description="Basic residues" evidence="1">
    <location>
        <begin position="244"/>
        <end position="258"/>
    </location>
</feature>
<keyword evidence="2" id="KW-0812">Transmembrane</keyword>
<feature type="region of interest" description="Disordered" evidence="1">
    <location>
        <begin position="170"/>
        <end position="296"/>
    </location>
</feature>
<dbReference type="Proteomes" id="UP000008068">
    <property type="component" value="Unassembled WGS sequence"/>
</dbReference>
<dbReference type="Pfam" id="PF01666">
    <property type="entry name" value="DX"/>
    <property type="match status" value="1"/>
</dbReference>
<dbReference type="PANTHER" id="PTHR36157">
    <property type="entry name" value="PROTEIN CBG12671-RELATED"/>
    <property type="match status" value="1"/>
</dbReference>
<dbReference type="EMBL" id="GL379868">
    <property type="protein sequence ID" value="EGT58417.1"/>
    <property type="molecule type" value="Genomic_DNA"/>
</dbReference>